<dbReference type="AlphaFoldDB" id="A0A3D3RDE5"/>
<feature type="domain" description="Golvesin/Xly CBD-like" evidence="7">
    <location>
        <begin position="556"/>
        <end position="684"/>
    </location>
</feature>
<dbReference type="Gene3D" id="2.60.120.260">
    <property type="entry name" value="Galactose-binding domain-like"/>
    <property type="match status" value="1"/>
</dbReference>
<dbReference type="EMBL" id="DQAY01000179">
    <property type="protein sequence ID" value="HCO26829.1"/>
    <property type="molecule type" value="Genomic_DNA"/>
</dbReference>
<dbReference type="InterPro" id="IPR039650">
    <property type="entry name" value="HdrA-like"/>
</dbReference>
<feature type="signal peptide" evidence="6">
    <location>
        <begin position="1"/>
        <end position="22"/>
    </location>
</feature>
<protein>
    <submittedName>
        <fullName evidence="8">Xanthan lyase</fullName>
    </submittedName>
</protein>
<keyword evidence="5" id="KW-0411">Iron-sulfur</keyword>
<evidence type="ECO:0000313" key="9">
    <source>
        <dbReference type="Proteomes" id="UP000263642"/>
    </source>
</evidence>
<keyword evidence="4" id="KW-0408">Iron</keyword>
<dbReference type="Pfam" id="PF12831">
    <property type="entry name" value="FAD_oxidored"/>
    <property type="match status" value="1"/>
</dbReference>
<comment type="caution">
    <text evidence="8">The sequence shown here is derived from an EMBL/GenBank/DDBJ whole genome shotgun (WGS) entry which is preliminary data.</text>
</comment>
<dbReference type="PANTHER" id="PTHR43498">
    <property type="entry name" value="FERREDOXIN:COB-COM HETERODISULFIDE REDUCTASE SUBUNIT A"/>
    <property type="match status" value="1"/>
</dbReference>
<dbReference type="Proteomes" id="UP000263642">
    <property type="component" value="Unassembled WGS sequence"/>
</dbReference>
<dbReference type="GO" id="GO:0046872">
    <property type="term" value="F:metal ion binding"/>
    <property type="evidence" value="ECO:0007669"/>
    <property type="project" value="UniProtKB-KW"/>
</dbReference>
<keyword evidence="3" id="KW-0560">Oxidoreductase</keyword>
<dbReference type="InterPro" id="IPR036188">
    <property type="entry name" value="FAD/NAD-bd_sf"/>
</dbReference>
<evidence type="ECO:0000259" key="7">
    <source>
        <dbReference type="Pfam" id="PF25275"/>
    </source>
</evidence>
<name>A0A3D3RDE5_9PLAN</name>
<evidence type="ECO:0000256" key="6">
    <source>
        <dbReference type="SAM" id="SignalP"/>
    </source>
</evidence>
<feature type="chain" id="PRO_5017587070" evidence="6">
    <location>
        <begin position="23"/>
        <end position="688"/>
    </location>
</feature>
<reference evidence="8 9" key="1">
    <citation type="journal article" date="2018" name="Nat. Biotechnol.">
        <title>A standardized bacterial taxonomy based on genome phylogeny substantially revises the tree of life.</title>
        <authorList>
            <person name="Parks D.H."/>
            <person name="Chuvochina M."/>
            <person name="Waite D.W."/>
            <person name="Rinke C."/>
            <person name="Skarshewski A."/>
            <person name="Chaumeil P.A."/>
            <person name="Hugenholtz P."/>
        </authorList>
    </citation>
    <scope>NUCLEOTIDE SEQUENCE [LARGE SCALE GENOMIC DNA]</scope>
    <source>
        <strain evidence="8">UBA9375</strain>
    </source>
</reference>
<dbReference type="PANTHER" id="PTHR43498:SF1">
    <property type="entry name" value="COB--COM HETERODISULFIDE REDUCTASE IRON-SULFUR SUBUNIT A"/>
    <property type="match status" value="1"/>
</dbReference>
<evidence type="ECO:0000256" key="5">
    <source>
        <dbReference type="ARBA" id="ARBA00023014"/>
    </source>
</evidence>
<organism evidence="8 9">
    <name type="scientific">Gimesia maris</name>
    <dbReference type="NCBI Taxonomy" id="122"/>
    <lineage>
        <taxon>Bacteria</taxon>
        <taxon>Pseudomonadati</taxon>
        <taxon>Planctomycetota</taxon>
        <taxon>Planctomycetia</taxon>
        <taxon>Planctomycetales</taxon>
        <taxon>Planctomycetaceae</taxon>
        <taxon>Gimesia</taxon>
    </lineage>
</organism>
<proteinExistence type="predicted"/>
<evidence type="ECO:0000313" key="8">
    <source>
        <dbReference type="EMBL" id="HCO26829.1"/>
    </source>
</evidence>
<dbReference type="Gene3D" id="3.50.50.60">
    <property type="entry name" value="FAD/NAD(P)-binding domain"/>
    <property type="match status" value="1"/>
</dbReference>
<keyword evidence="8" id="KW-0456">Lyase</keyword>
<dbReference type="GO" id="GO:0051539">
    <property type="term" value="F:4 iron, 4 sulfur cluster binding"/>
    <property type="evidence" value="ECO:0007669"/>
    <property type="project" value="UniProtKB-KW"/>
</dbReference>
<accession>A0A3D3RDE5</accession>
<keyword evidence="1" id="KW-0004">4Fe-4S</keyword>
<dbReference type="Pfam" id="PF25275">
    <property type="entry name" value="Golvesin_C"/>
    <property type="match status" value="1"/>
</dbReference>
<evidence type="ECO:0000256" key="4">
    <source>
        <dbReference type="ARBA" id="ARBA00023004"/>
    </source>
</evidence>
<keyword evidence="2" id="KW-0479">Metal-binding</keyword>
<dbReference type="SUPFAM" id="SSF51905">
    <property type="entry name" value="FAD/NAD(P)-binding domain"/>
    <property type="match status" value="1"/>
</dbReference>
<evidence type="ECO:0000256" key="2">
    <source>
        <dbReference type="ARBA" id="ARBA00022723"/>
    </source>
</evidence>
<dbReference type="GO" id="GO:0016491">
    <property type="term" value="F:oxidoreductase activity"/>
    <property type="evidence" value="ECO:0007669"/>
    <property type="project" value="UniProtKB-KW"/>
</dbReference>
<dbReference type="InterPro" id="IPR033803">
    <property type="entry name" value="CBD-like_Golvesin-Xly"/>
</dbReference>
<keyword evidence="6" id="KW-0732">Signal</keyword>
<evidence type="ECO:0000256" key="3">
    <source>
        <dbReference type="ARBA" id="ARBA00023002"/>
    </source>
</evidence>
<dbReference type="GO" id="GO:0016829">
    <property type="term" value="F:lyase activity"/>
    <property type="evidence" value="ECO:0007669"/>
    <property type="project" value="UniProtKB-KW"/>
</dbReference>
<sequence>MKKQLFSALFLLSLILPTGVSAREQVEEGGTRADIVVYGATPGGVCAAIAASREGATVILLEPTDHIGGLNTGGLSFSDSNQTVRSTVMGLFDEWHTRIEKDYSARGIKLPYQVRVKDQSKWTYEPHVALRVTKQMLDEAHVKVLPKQVLQSVRKEGTRISSLVTDKGAFAAKTFIDATYEGDLMAAAGVSWTIGREGKAEYGESLAGKRYPKSRMNINGFDSEGQILPLITTTDGGPEDAGDSNVMVYSFRLCLTDDPKNRVPFPKPESYDPARFEVMRRFAKSGGRLGWDLYPLPGGKFDGNNSIGGQFSLGLVGGGNGWSEADEAGRAAIWEQHKQYTLEFYHFLTTDPAVPENVRNAYARLGLCKDEFPEYGHFSPALYVREGRRMRGMYVLSQKDILEQPEKKDPIAVSSFPIDSHDCQRIALTDGGVINEGTIFPVRKSSPKQGYAYHVPYRSILPQPKECSNLLVPVALSCTHVGISSLRVEPTWMILGQSAGIAAALSARNESSVQDLPYKLLRARLLAQGQVLELPPDTNANEVSHSIDPQSLPGIVLDNTSAELSGHWSHSTNFKPHIGSGYLHDEKRGDGKATAVFRFKVPQSGRYQVLMAYSAHESRANNVPLTVFSGAKKARLSVDQTRTLPQGKQFRPLGIVELQDDVETKITISNDKTSGFVILDAIQLLPAK</sequence>
<gene>
    <name evidence="8" type="ORF">DIT97_28875</name>
</gene>
<evidence type="ECO:0000256" key="1">
    <source>
        <dbReference type="ARBA" id="ARBA00022485"/>
    </source>
</evidence>